<evidence type="ECO:0000256" key="11">
    <source>
        <dbReference type="ARBA" id="ARBA00022989"/>
    </source>
</evidence>
<dbReference type="AlphaFoldDB" id="A0AAV2PTD5"/>
<dbReference type="EC" id="1.3.5.2" evidence="4 16"/>
<dbReference type="InterPro" id="IPR005720">
    <property type="entry name" value="Dihydroorotate_DH_cat"/>
</dbReference>
<dbReference type="GO" id="GO:0005743">
    <property type="term" value="C:mitochondrial inner membrane"/>
    <property type="evidence" value="ECO:0007669"/>
    <property type="project" value="UniProtKB-SubCell"/>
</dbReference>
<evidence type="ECO:0000313" key="19">
    <source>
        <dbReference type="Proteomes" id="UP001497623"/>
    </source>
</evidence>
<comment type="pathway">
    <text evidence="2 16">Pyrimidine metabolism; UMP biosynthesis via de novo pathway; orotate from (S)-dihydroorotate (quinone route): step 1/1.</text>
</comment>
<keyword evidence="12 16" id="KW-0560">Oxidoreductase</keyword>
<protein>
    <recommendedName>
        <fullName evidence="5 16">Dihydroorotate dehydrogenase (quinone), mitochondrial</fullName>
        <shortName evidence="16">DHOdehase</shortName>
        <ecNumber evidence="4 16">1.3.5.2</ecNumber>
    </recommendedName>
</protein>
<keyword evidence="11 16" id="KW-1133">Transmembrane helix</keyword>
<dbReference type="InterPro" id="IPR005719">
    <property type="entry name" value="Dihydroorotate_DH_2"/>
</dbReference>
<evidence type="ECO:0000256" key="9">
    <source>
        <dbReference type="ARBA" id="ARBA00022792"/>
    </source>
</evidence>
<evidence type="ECO:0000313" key="18">
    <source>
        <dbReference type="EMBL" id="CAL4064423.1"/>
    </source>
</evidence>
<evidence type="ECO:0000256" key="5">
    <source>
        <dbReference type="ARBA" id="ARBA00017599"/>
    </source>
</evidence>
<dbReference type="EMBL" id="CAXKWB010001472">
    <property type="protein sequence ID" value="CAL4064423.1"/>
    <property type="molecule type" value="Genomic_DNA"/>
</dbReference>
<dbReference type="PANTHER" id="PTHR48109">
    <property type="entry name" value="DIHYDROOROTATE DEHYDROGENASE (QUINONE), MITOCHONDRIAL-RELATED"/>
    <property type="match status" value="1"/>
</dbReference>
<dbReference type="InterPro" id="IPR050074">
    <property type="entry name" value="DHO_dehydrogenase"/>
</dbReference>
<gene>
    <name evidence="18" type="ORF">MNOR_LOCUS4072</name>
</gene>
<dbReference type="Pfam" id="PF01180">
    <property type="entry name" value="DHO_dh"/>
    <property type="match status" value="1"/>
</dbReference>
<evidence type="ECO:0000256" key="7">
    <source>
        <dbReference type="ARBA" id="ARBA00022643"/>
    </source>
</evidence>
<keyword evidence="9 16" id="KW-0999">Mitochondrion inner membrane</keyword>
<comment type="caution">
    <text evidence="18">The sequence shown here is derived from an EMBL/GenBank/DDBJ whole genome shotgun (WGS) entry which is preliminary data.</text>
</comment>
<dbReference type="InterPro" id="IPR001295">
    <property type="entry name" value="Dihydroorotate_DH_CS"/>
</dbReference>
<evidence type="ECO:0000256" key="4">
    <source>
        <dbReference type="ARBA" id="ARBA00012791"/>
    </source>
</evidence>
<dbReference type="Proteomes" id="UP001497623">
    <property type="component" value="Unassembled WGS sequence"/>
</dbReference>
<keyword evidence="7 16" id="KW-0288">FMN</keyword>
<comment type="catalytic activity">
    <reaction evidence="15 16">
        <text>(S)-dihydroorotate + a quinone = orotate + a quinol</text>
        <dbReference type="Rhea" id="RHEA:30187"/>
        <dbReference type="ChEBI" id="CHEBI:24646"/>
        <dbReference type="ChEBI" id="CHEBI:30839"/>
        <dbReference type="ChEBI" id="CHEBI:30864"/>
        <dbReference type="ChEBI" id="CHEBI:132124"/>
        <dbReference type="EC" id="1.3.5.2"/>
    </reaction>
</comment>
<keyword evidence="19" id="KW-1185">Reference proteome</keyword>
<evidence type="ECO:0000256" key="8">
    <source>
        <dbReference type="ARBA" id="ARBA00022692"/>
    </source>
</evidence>
<dbReference type="GO" id="GO:0009220">
    <property type="term" value="P:pyrimidine ribonucleotide biosynthetic process"/>
    <property type="evidence" value="ECO:0007669"/>
    <property type="project" value="TreeGrafter"/>
</dbReference>
<evidence type="ECO:0000256" key="2">
    <source>
        <dbReference type="ARBA" id="ARBA00005161"/>
    </source>
</evidence>
<evidence type="ECO:0000256" key="3">
    <source>
        <dbReference type="ARBA" id="ARBA00005359"/>
    </source>
</evidence>
<keyword evidence="8 16" id="KW-0812">Transmembrane</keyword>
<evidence type="ECO:0000256" key="15">
    <source>
        <dbReference type="ARBA" id="ARBA00048639"/>
    </source>
</evidence>
<keyword evidence="13 16" id="KW-0496">Mitochondrion</keyword>
<keyword evidence="6 16" id="KW-0285">Flavoprotein</keyword>
<dbReference type="NCBIfam" id="NF003645">
    <property type="entry name" value="PRK05286.1-2"/>
    <property type="match status" value="1"/>
</dbReference>
<name>A0AAV2PTD5_MEGNR</name>
<evidence type="ECO:0000256" key="13">
    <source>
        <dbReference type="ARBA" id="ARBA00023128"/>
    </source>
</evidence>
<dbReference type="GO" id="GO:0106430">
    <property type="term" value="F:dihydroorotate dehydrogenase (quinone) activity"/>
    <property type="evidence" value="ECO:0007669"/>
    <property type="project" value="UniProtKB-EC"/>
</dbReference>
<sequence length="404" mass="43683">MAAVTGRKMIKILMSPVFKKKMGDVIGLSAAGSLIFCGINIYFKNEKFYENTIMPLFHRLDPETAHNMAVWAAKYNLVPETKIKENKTLITSVLGMNFKTPIGLAAGFDKNGEAVEGLFCMGFSFVEVGSVTPLPQPGNAKPRVFRLTEDKAVINRYGFNSDGHDVVYERLASLPPPGKRTGVLGINLGKNKTSTDAVGDYVKGVQKFGPIADYLVVNVSSPNTPGLRNLQHRAILENLIDAVVIARDNLPGTHKPPIFLKIAPDLTTEDKQDISTVLLREGKKIDGLIVSNTTISRPESLQGHAKQEVGGLSGEPLRDLSTKTVKDMYTLTKGSLPIIGVGGISTGEDAYKKIRAGASLIQVYTALIYHGPPLVSSMTQQLSDALNKDSFTSIRDAVGVDAQL</sequence>
<evidence type="ECO:0000256" key="10">
    <source>
        <dbReference type="ARBA" id="ARBA00022946"/>
    </source>
</evidence>
<comment type="similarity">
    <text evidence="3 16">Belongs to the dihydroorotate dehydrogenase family. Type 2 subfamily.</text>
</comment>
<feature type="transmembrane region" description="Helical" evidence="16">
    <location>
        <begin position="21"/>
        <end position="43"/>
    </location>
</feature>
<evidence type="ECO:0000256" key="12">
    <source>
        <dbReference type="ARBA" id="ARBA00023002"/>
    </source>
</evidence>
<comment type="cofactor">
    <cofactor evidence="16">
        <name>FMN</name>
        <dbReference type="ChEBI" id="CHEBI:58210"/>
    </cofactor>
    <text evidence="16">Binds 1 FMN per subunit.</text>
</comment>
<keyword evidence="10" id="KW-0809">Transit peptide</keyword>
<evidence type="ECO:0000256" key="14">
    <source>
        <dbReference type="ARBA" id="ARBA00023136"/>
    </source>
</evidence>
<feature type="domain" description="Dihydroorotate dehydrogenase catalytic" evidence="17">
    <location>
        <begin position="89"/>
        <end position="386"/>
    </location>
</feature>
<dbReference type="NCBIfam" id="TIGR01036">
    <property type="entry name" value="pyrD_sub2"/>
    <property type="match status" value="1"/>
</dbReference>
<dbReference type="Gene3D" id="3.20.20.70">
    <property type="entry name" value="Aldolase class I"/>
    <property type="match status" value="1"/>
</dbReference>
<accession>A0AAV2PTD5</accession>
<evidence type="ECO:0000259" key="17">
    <source>
        <dbReference type="Pfam" id="PF01180"/>
    </source>
</evidence>
<dbReference type="PANTHER" id="PTHR48109:SF4">
    <property type="entry name" value="DIHYDROOROTATE DEHYDROGENASE (QUINONE), MITOCHONDRIAL"/>
    <property type="match status" value="1"/>
</dbReference>
<proteinExistence type="inferred from homology"/>
<dbReference type="SUPFAM" id="SSF51395">
    <property type="entry name" value="FMN-linked oxidoreductases"/>
    <property type="match status" value="1"/>
</dbReference>
<comment type="subcellular location">
    <subcellularLocation>
        <location evidence="1 16">Mitochondrion inner membrane</location>
        <topology evidence="1 16">Single-pass membrane protein</topology>
    </subcellularLocation>
</comment>
<reference evidence="18 19" key="1">
    <citation type="submission" date="2024-05" db="EMBL/GenBank/DDBJ databases">
        <authorList>
            <person name="Wallberg A."/>
        </authorList>
    </citation>
    <scope>NUCLEOTIDE SEQUENCE [LARGE SCALE GENOMIC DNA]</scope>
</reference>
<evidence type="ECO:0000256" key="16">
    <source>
        <dbReference type="RuleBase" id="RU361255"/>
    </source>
</evidence>
<dbReference type="PROSITE" id="PS00911">
    <property type="entry name" value="DHODEHASE_1"/>
    <property type="match status" value="1"/>
</dbReference>
<organism evidence="18 19">
    <name type="scientific">Meganyctiphanes norvegica</name>
    <name type="common">Northern krill</name>
    <name type="synonym">Thysanopoda norvegica</name>
    <dbReference type="NCBI Taxonomy" id="48144"/>
    <lineage>
        <taxon>Eukaryota</taxon>
        <taxon>Metazoa</taxon>
        <taxon>Ecdysozoa</taxon>
        <taxon>Arthropoda</taxon>
        <taxon>Crustacea</taxon>
        <taxon>Multicrustacea</taxon>
        <taxon>Malacostraca</taxon>
        <taxon>Eumalacostraca</taxon>
        <taxon>Eucarida</taxon>
        <taxon>Euphausiacea</taxon>
        <taxon>Euphausiidae</taxon>
        <taxon>Meganyctiphanes</taxon>
    </lineage>
</organism>
<dbReference type="PROSITE" id="PS00912">
    <property type="entry name" value="DHODEHASE_2"/>
    <property type="match status" value="1"/>
</dbReference>
<dbReference type="NCBIfam" id="NF003652">
    <property type="entry name" value="PRK05286.2-5"/>
    <property type="match status" value="1"/>
</dbReference>
<evidence type="ECO:0000256" key="1">
    <source>
        <dbReference type="ARBA" id="ARBA00004434"/>
    </source>
</evidence>
<keyword evidence="14 16" id="KW-0472">Membrane</keyword>
<dbReference type="InterPro" id="IPR013785">
    <property type="entry name" value="Aldolase_TIM"/>
</dbReference>
<dbReference type="FunFam" id="3.20.20.70:FF:000066">
    <property type="entry name" value="Dihydroorotate dehydrogenase (quinone), mitochondrial"/>
    <property type="match status" value="1"/>
</dbReference>
<dbReference type="CDD" id="cd04738">
    <property type="entry name" value="DHOD_2_like"/>
    <property type="match status" value="1"/>
</dbReference>
<dbReference type="GO" id="GO:0006207">
    <property type="term" value="P:'de novo' pyrimidine nucleobase biosynthetic process"/>
    <property type="evidence" value="ECO:0007669"/>
    <property type="project" value="InterPro"/>
</dbReference>
<evidence type="ECO:0000256" key="6">
    <source>
        <dbReference type="ARBA" id="ARBA00022630"/>
    </source>
</evidence>